<dbReference type="Proteomes" id="UP000729402">
    <property type="component" value="Unassembled WGS sequence"/>
</dbReference>
<reference evidence="1" key="1">
    <citation type="journal article" date="2021" name="bioRxiv">
        <title>Whole Genome Assembly and Annotation of Northern Wild Rice, Zizania palustris L., Supports a Whole Genome Duplication in the Zizania Genus.</title>
        <authorList>
            <person name="Haas M."/>
            <person name="Kono T."/>
            <person name="Macchietto M."/>
            <person name="Millas R."/>
            <person name="McGilp L."/>
            <person name="Shao M."/>
            <person name="Duquette J."/>
            <person name="Hirsch C.N."/>
            <person name="Kimball J."/>
        </authorList>
    </citation>
    <scope>NUCLEOTIDE SEQUENCE</scope>
    <source>
        <tissue evidence="1">Fresh leaf tissue</tissue>
    </source>
</reference>
<reference evidence="1" key="2">
    <citation type="submission" date="2021-02" db="EMBL/GenBank/DDBJ databases">
        <authorList>
            <person name="Kimball J.A."/>
            <person name="Haas M.W."/>
            <person name="Macchietto M."/>
            <person name="Kono T."/>
            <person name="Duquette J."/>
            <person name="Shao M."/>
        </authorList>
    </citation>
    <scope>NUCLEOTIDE SEQUENCE</scope>
    <source>
        <tissue evidence="1">Fresh leaf tissue</tissue>
    </source>
</reference>
<keyword evidence="2" id="KW-1185">Reference proteome</keyword>
<evidence type="ECO:0000313" key="2">
    <source>
        <dbReference type="Proteomes" id="UP000729402"/>
    </source>
</evidence>
<dbReference type="AlphaFoldDB" id="A0A8J5R6T2"/>
<sequence length="105" mass="11008">MPRCAAKNLTVGPTRVAQCQKLPWRTCLLASAVTRRPACVPKCFPALGPASGYRALLLHISVAYCRKNTNRSTTAAAMKNSANSVGKKQTVVGPPPITAMASAVA</sequence>
<proteinExistence type="predicted"/>
<name>A0A8J5R6T2_ZIZPA</name>
<dbReference type="EMBL" id="JAAALK010000288">
    <property type="protein sequence ID" value="KAG8052610.1"/>
    <property type="molecule type" value="Genomic_DNA"/>
</dbReference>
<gene>
    <name evidence="1" type="ORF">GUJ93_ZPchr0001g30730</name>
</gene>
<accession>A0A8J5R6T2</accession>
<protein>
    <submittedName>
        <fullName evidence="1">Uncharacterized protein</fullName>
    </submittedName>
</protein>
<evidence type="ECO:0000313" key="1">
    <source>
        <dbReference type="EMBL" id="KAG8052610.1"/>
    </source>
</evidence>
<comment type="caution">
    <text evidence="1">The sequence shown here is derived from an EMBL/GenBank/DDBJ whole genome shotgun (WGS) entry which is preliminary data.</text>
</comment>
<organism evidence="1 2">
    <name type="scientific">Zizania palustris</name>
    <name type="common">Northern wild rice</name>
    <dbReference type="NCBI Taxonomy" id="103762"/>
    <lineage>
        <taxon>Eukaryota</taxon>
        <taxon>Viridiplantae</taxon>
        <taxon>Streptophyta</taxon>
        <taxon>Embryophyta</taxon>
        <taxon>Tracheophyta</taxon>
        <taxon>Spermatophyta</taxon>
        <taxon>Magnoliopsida</taxon>
        <taxon>Liliopsida</taxon>
        <taxon>Poales</taxon>
        <taxon>Poaceae</taxon>
        <taxon>BOP clade</taxon>
        <taxon>Oryzoideae</taxon>
        <taxon>Oryzeae</taxon>
        <taxon>Zizaniinae</taxon>
        <taxon>Zizania</taxon>
    </lineage>
</organism>